<dbReference type="Proteomes" id="UP000293638">
    <property type="component" value="Unassembled WGS sequence"/>
</dbReference>
<dbReference type="GO" id="GO:0031012">
    <property type="term" value="C:extracellular matrix"/>
    <property type="evidence" value="ECO:0007669"/>
    <property type="project" value="InterPro"/>
</dbReference>
<evidence type="ECO:0000256" key="2">
    <source>
        <dbReference type="ARBA" id="ARBA00022723"/>
    </source>
</evidence>
<evidence type="ECO:0000256" key="3">
    <source>
        <dbReference type="ARBA" id="ARBA00022801"/>
    </source>
</evidence>
<evidence type="ECO:0000256" key="4">
    <source>
        <dbReference type="ARBA" id="ARBA00022833"/>
    </source>
</evidence>
<evidence type="ECO:0000259" key="5">
    <source>
        <dbReference type="Pfam" id="PF00413"/>
    </source>
</evidence>
<evidence type="ECO:0000313" key="7">
    <source>
        <dbReference type="Proteomes" id="UP000293638"/>
    </source>
</evidence>
<protein>
    <submittedName>
        <fullName evidence="6">Matrixin</fullName>
    </submittedName>
</protein>
<dbReference type="InterPro" id="IPR001818">
    <property type="entry name" value="Pept_M10_metallopeptidase"/>
</dbReference>
<accession>A0A4Q7NAH4</accession>
<name>A0A4Q7NAH4_9ACTN</name>
<dbReference type="InterPro" id="IPR024079">
    <property type="entry name" value="MetalloPept_cat_dom_sf"/>
</dbReference>
<feature type="domain" description="Peptidase M10 metallopeptidase" evidence="5">
    <location>
        <begin position="407"/>
        <end position="434"/>
    </location>
</feature>
<keyword evidence="4" id="KW-0862">Zinc</keyword>
<gene>
    <name evidence="6" type="ORF">EV189_3410</name>
</gene>
<dbReference type="GO" id="GO:0008270">
    <property type="term" value="F:zinc ion binding"/>
    <property type="evidence" value="ECO:0007669"/>
    <property type="project" value="InterPro"/>
</dbReference>
<keyword evidence="3" id="KW-0378">Hydrolase</keyword>
<organism evidence="6 7">
    <name type="scientific">Motilibacter rhizosphaerae</name>
    <dbReference type="NCBI Taxonomy" id="598652"/>
    <lineage>
        <taxon>Bacteria</taxon>
        <taxon>Bacillati</taxon>
        <taxon>Actinomycetota</taxon>
        <taxon>Actinomycetes</taxon>
        <taxon>Motilibacterales</taxon>
        <taxon>Motilibacteraceae</taxon>
        <taxon>Motilibacter</taxon>
    </lineage>
</organism>
<proteinExistence type="predicted"/>
<dbReference type="GO" id="GO:0004222">
    <property type="term" value="F:metalloendopeptidase activity"/>
    <property type="evidence" value="ECO:0007669"/>
    <property type="project" value="InterPro"/>
</dbReference>
<evidence type="ECO:0000256" key="1">
    <source>
        <dbReference type="ARBA" id="ARBA00022670"/>
    </source>
</evidence>
<dbReference type="Pfam" id="PF00413">
    <property type="entry name" value="Peptidase_M10"/>
    <property type="match status" value="1"/>
</dbReference>
<dbReference type="EMBL" id="SGXD01000005">
    <property type="protein sequence ID" value="RZS79931.1"/>
    <property type="molecule type" value="Genomic_DNA"/>
</dbReference>
<reference evidence="6 7" key="1">
    <citation type="submission" date="2019-02" db="EMBL/GenBank/DDBJ databases">
        <title>Genomic Encyclopedia of Type Strains, Phase IV (KMG-IV): sequencing the most valuable type-strain genomes for metagenomic binning, comparative biology and taxonomic classification.</title>
        <authorList>
            <person name="Goeker M."/>
        </authorList>
    </citation>
    <scope>NUCLEOTIDE SEQUENCE [LARGE SCALE GENOMIC DNA]</scope>
    <source>
        <strain evidence="6 7">DSM 45622</strain>
    </source>
</reference>
<sequence length="461" mass="47850">MDPVPARCHAPLVRSRSGVLATLVCAVVTSGGVQALPHAEADVAPVLTISSSVPQLERPASTGDPWGSISLSGTYDDGSGADYRLQQTLTITDADADGPLTSFEPRTVVTDSTGAWQLRGVYPANHDGGPGMATQTFTVSGPGGLSASVVVPVPADLTRVLPGETHPPAGAPFVATGAVEGPTGTTVTGEVPDGAGGWRAVSTGRSDFAFSYQLLPGYRHVAVPFPTPRRGPLVYRLSFAGDARHGPAVSRTFSVPFGPSRPAGSRRSYALADDSRGKPVRFDPCRPVTWALNAKGAPPGAKALVAEAVRRVATATGGTFRFVGLSTARPSKRESQGRFATGRGPMILVKWVGSRESDIQAEADRDVWGRAYVIEGTDGRGREHPGGGTVLLYRSAQLSPDTSADGWLPVLLHEFGHVMGLQHVADPTQVMFPQDVGTTAYGAGDVAGLRRLGKGSGCGTS</sequence>
<keyword evidence="2" id="KW-0479">Metal-binding</keyword>
<dbReference type="Gene3D" id="3.40.390.10">
    <property type="entry name" value="Collagenase (Catalytic Domain)"/>
    <property type="match status" value="1"/>
</dbReference>
<keyword evidence="1" id="KW-0645">Protease</keyword>
<comment type="caution">
    <text evidence="6">The sequence shown here is derived from an EMBL/GenBank/DDBJ whole genome shotgun (WGS) entry which is preliminary data.</text>
</comment>
<evidence type="ECO:0000313" key="6">
    <source>
        <dbReference type="EMBL" id="RZS79931.1"/>
    </source>
</evidence>
<dbReference type="AlphaFoldDB" id="A0A4Q7NAH4"/>
<dbReference type="SUPFAM" id="SSF55486">
    <property type="entry name" value="Metalloproteases ('zincins'), catalytic domain"/>
    <property type="match status" value="1"/>
</dbReference>
<dbReference type="GO" id="GO:0006508">
    <property type="term" value="P:proteolysis"/>
    <property type="evidence" value="ECO:0007669"/>
    <property type="project" value="UniProtKB-KW"/>
</dbReference>
<keyword evidence="7" id="KW-1185">Reference proteome</keyword>